<dbReference type="KEGG" id="thyd:TTHT_1659"/>
<dbReference type="AlphaFoldDB" id="A0A7R6PG58"/>
<organism evidence="1 2">
    <name type="scientific">Thermotomaculum hydrothermale</name>
    <dbReference type="NCBI Taxonomy" id="981385"/>
    <lineage>
        <taxon>Bacteria</taxon>
        <taxon>Pseudomonadati</taxon>
        <taxon>Acidobacteriota</taxon>
        <taxon>Holophagae</taxon>
        <taxon>Thermotomaculales</taxon>
        <taxon>Thermotomaculaceae</taxon>
        <taxon>Thermotomaculum</taxon>
    </lineage>
</organism>
<dbReference type="RefSeq" id="WP_201327440.1">
    <property type="nucleotide sequence ID" value="NZ_AP017470.1"/>
</dbReference>
<accession>A0A7R6PG58</accession>
<dbReference type="Proteomes" id="UP000595564">
    <property type="component" value="Chromosome"/>
</dbReference>
<dbReference type="Pfam" id="PF14539">
    <property type="entry name" value="DUF4442"/>
    <property type="match status" value="1"/>
</dbReference>
<name>A0A7R6PG58_9BACT</name>
<dbReference type="Gene3D" id="3.10.129.10">
    <property type="entry name" value="Hotdog Thioesterase"/>
    <property type="match status" value="1"/>
</dbReference>
<dbReference type="InterPro" id="IPR029069">
    <property type="entry name" value="HotDog_dom_sf"/>
</dbReference>
<proteinExistence type="predicted"/>
<evidence type="ECO:0000313" key="2">
    <source>
        <dbReference type="Proteomes" id="UP000595564"/>
    </source>
</evidence>
<protein>
    <recommendedName>
        <fullName evidence="3">DUF4442 domain-containing protein</fullName>
    </recommendedName>
</protein>
<evidence type="ECO:0000313" key="1">
    <source>
        <dbReference type="EMBL" id="BBB33139.1"/>
    </source>
</evidence>
<sequence>MGLKEIMATKMMRHFAKKNIPLLHFVEPSIVKLTDDEIEIKIPFKKKNKNHLGSMYFGVLTVGADASGGVLAMKLIKDSGRKISLIFKDLKAEFYKRAEGDTHFVCKDGKGIKDLIQKVIETKERQNMPLHIDAYVPSKQREPVAHFVLTLSLKLKE</sequence>
<dbReference type="SUPFAM" id="SSF54637">
    <property type="entry name" value="Thioesterase/thiol ester dehydrase-isomerase"/>
    <property type="match status" value="1"/>
</dbReference>
<evidence type="ECO:0008006" key="3">
    <source>
        <dbReference type="Google" id="ProtNLM"/>
    </source>
</evidence>
<dbReference type="EMBL" id="AP017470">
    <property type="protein sequence ID" value="BBB33139.1"/>
    <property type="molecule type" value="Genomic_DNA"/>
</dbReference>
<keyword evidence="2" id="KW-1185">Reference proteome</keyword>
<dbReference type="InterPro" id="IPR027961">
    <property type="entry name" value="DUF4442"/>
</dbReference>
<gene>
    <name evidence="1" type="ORF">TTHT_1659</name>
</gene>
<reference evidence="1 2" key="1">
    <citation type="journal article" date="2012" name="Extremophiles">
        <title>Thermotomaculum hydrothermale gen. nov., sp. nov., a novel heterotrophic thermophile within the phylum Acidobacteria from a deep-sea hydrothermal vent chimney in the Southern Okinawa Trough.</title>
        <authorList>
            <person name="Izumi H."/>
            <person name="Nunoura T."/>
            <person name="Miyazaki M."/>
            <person name="Mino S."/>
            <person name="Toki T."/>
            <person name="Takai K."/>
            <person name="Sako Y."/>
            <person name="Sawabe T."/>
            <person name="Nakagawa S."/>
        </authorList>
    </citation>
    <scope>NUCLEOTIDE SEQUENCE [LARGE SCALE GENOMIC DNA]</scope>
    <source>
        <strain evidence="1 2">AC55</strain>
    </source>
</reference>